<dbReference type="Proteomes" id="UP001303222">
    <property type="component" value="Unassembled WGS sequence"/>
</dbReference>
<reference evidence="2" key="1">
    <citation type="journal article" date="2023" name="Mol. Phylogenet. Evol.">
        <title>Genome-scale phylogeny and comparative genomics of the fungal order Sordariales.</title>
        <authorList>
            <person name="Hensen N."/>
            <person name="Bonometti L."/>
            <person name="Westerberg I."/>
            <person name="Brannstrom I.O."/>
            <person name="Guillou S."/>
            <person name="Cros-Aarteil S."/>
            <person name="Calhoun S."/>
            <person name="Haridas S."/>
            <person name="Kuo A."/>
            <person name="Mondo S."/>
            <person name="Pangilinan J."/>
            <person name="Riley R."/>
            <person name="LaButti K."/>
            <person name="Andreopoulos B."/>
            <person name="Lipzen A."/>
            <person name="Chen C."/>
            <person name="Yan M."/>
            <person name="Daum C."/>
            <person name="Ng V."/>
            <person name="Clum A."/>
            <person name="Steindorff A."/>
            <person name="Ohm R.A."/>
            <person name="Martin F."/>
            <person name="Silar P."/>
            <person name="Natvig D.O."/>
            <person name="Lalanne C."/>
            <person name="Gautier V."/>
            <person name="Ament-Velasquez S.L."/>
            <person name="Kruys A."/>
            <person name="Hutchinson M.I."/>
            <person name="Powell A.J."/>
            <person name="Barry K."/>
            <person name="Miller A.N."/>
            <person name="Grigoriev I.V."/>
            <person name="Debuchy R."/>
            <person name="Gladieux P."/>
            <person name="Hiltunen Thoren M."/>
            <person name="Johannesson H."/>
        </authorList>
    </citation>
    <scope>NUCLEOTIDE SEQUENCE</scope>
    <source>
        <strain evidence="2">CBS 626.80</strain>
    </source>
</reference>
<feature type="compositionally biased region" description="Low complexity" evidence="1">
    <location>
        <begin position="16"/>
        <end position="35"/>
    </location>
</feature>
<organism evidence="2 3">
    <name type="scientific">Pseudoneurospora amorphoporcata</name>
    <dbReference type="NCBI Taxonomy" id="241081"/>
    <lineage>
        <taxon>Eukaryota</taxon>
        <taxon>Fungi</taxon>
        <taxon>Dikarya</taxon>
        <taxon>Ascomycota</taxon>
        <taxon>Pezizomycotina</taxon>
        <taxon>Sordariomycetes</taxon>
        <taxon>Sordariomycetidae</taxon>
        <taxon>Sordariales</taxon>
        <taxon>Sordariaceae</taxon>
        <taxon>Pseudoneurospora</taxon>
    </lineage>
</organism>
<sequence length="77" mass="7646">MPEEIITSSENYTFTGSGSSGSSYTGSSSSASSGSSSGGSDGWRPRTYVPLPISEGSATGGGGSGGGRCTDEAKRRR</sequence>
<dbReference type="EMBL" id="MU859327">
    <property type="protein sequence ID" value="KAK3947651.1"/>
    <property type="molecule type" value="Genomic_DNA"/>
</dbReference>
<comment type="caution">
    <text evidence="2">The sequence shown here is derived from an EMBL/GenBank/DDBJ whole genome shotgun (WGS) entry which is preliminary data.</text>
</comment>
<reference evidence="2" key="2">
    <citation type="submission" date="2023-06" db="EMBL/GenBank/DDBJ databases">
        <authorList>
            <consortium name="Lawrence Berkeley National Laboratory"/>
            <person name="Mondo S.J."/>
            <person name="Hensen N."/>
            <person name="Bonometti L."/>
            <person name="Westerberg I."/>
            <person name="Brannstrom I.O."/>
            <person name="Guillou S."/>
            <person name="Cros-Aarteil S."/>
            <person name="Calhoun S."/>
            <person name="Haridas S."/>
            <person name="Kuo A."/>
            <person name="Pangilinan J."/>
            <person name="Riley R."/>
            <person name="Labutti K."/>
            <person name="Andreopoulos B."/>
            <person name="Lipzen A."/>
            <person name="Chen C."/>
            <person name="Yanf M."/>
            <person name="Daum C."/>
            <person name="Ng V."/>
            <person name="Clum A."/>
            <person name="Steindorff A."/>
            <person name="Ohm R."/>
            <person name="Martin F."/>
            <person name="Silar P."/>
            <person name="Natvig D."/>
            <person name="Lalanne C."/>
            <person name="Gautier V."/>
            <person name="Ament-Velasquez S.L."/>
            <person name="Kruys A."/>
            <person name="Hutchinson M.I."/>
            <person name="Powell A.J."/>
            <person name="Barry K."/>
            <person name="Miller A.N."/>
            <person name="Grigoriev I.V."/>
            <person name="Debuchy R."/>
            <person name="Gladieux P."/>
            <person name="Thoren M.H."/>
            <person name="Johannesson H."/>
        </authorList>
    </citation>
    <scope>NUCLEOTIDE SEQUENCE</scope>
    <source>
        <strain evidence="2">CBS 626.80</strain>
    </source>
</reference>
<evidence type="ECO:0000313" key="2">
    <source>
        <dbReference type="EMBL" id="KAK3947651.1"/>
    </source>
</evidence>
<dbReference type="AlphaFoldDB" id="A0AAN6NML0"/>
<keyword evidence="3" id="KW-1185">Reference proteome</keyword>
<feature type="compositionally biased region" description="Polar residues" evidence="1">
    <location>
        <begin position="1"/>
        <end position="15"/>
    </location>
</feature>
<accession>A0AAN6NML0</accession>
<proteinExistence type="predicted"/>
<feature type="region of interest" description="Disordered" evidence="1">
    <location>
        <begin position="1"/>
        <end position="77"/>
    </location>
</feature>
<evidence type="ECO:0000313" key="3">
    <source>
        <dbReference type="Proteomes" id="UP001303222"/>
    </source>
</evidence>
<protein>
    <submittedName>
        <fullName evidence="2">Uncharacterized protein</fullName>
    </submittedName>
</protein>
<name>A0AAN6NML0_9PEZI</name>
<feature type="compositionally biased region" description="Gly residues" evidence="1">
    <location>
        <begin position="58"/>
        <end position="68"/>
    </location>
</feature>
<evidence type="ECO:0000256" key="1">
    <source>
        <dbReference type="SAM" id="MobiDB-lite"/>
    </source>
</evidence>
<gene>
    <name evidence="2" type="ORF">QBC32DRAFT_318602</name>
</gene>